<keyword evidence="1 4" id="KW-0158">Chromosome</keyword>
<dbReference type="AlphaFoldDB" id="A0A5A9P1B2"/>
<evidence type="ECO:0000256" key="4">
    <source>
        <dbReference type="RuleBase" id="RU003894"/>
    </source>
</evidence>
<dbReference type="PROSITE" id="PS51504">
    <property type="entry name" value="H15"/>
    <property type="match status" value="1"/>
</dbReference>
<keyword evidence="3 4" id="KW-0539">Nucleus</keyword>
<feature type="region of interest" description="Disordered" evidence="5">
    <location>
        <begin position="106"/>
        <end position="259"/>
    </location>
</feature>
<dbReference type="PRINTS" id="PR00624">
    <property type="entry name" value="HISTONEH5"/>
</dbReference>
<dbReference type="InterPro" id="IPR036388">
    <property type="entry name" value="WH-like_DNA-bd_sf"/>
</dbReference>
<proteinExistence type="inferred from homology"/>
<dbReference type="SMART" id="SM00526">
    <property type="entry name" value="H15"/>
    <property type="match status" value="1"/>
</dbReference>
<evidence type="ECO:0000313" key="8">
    <source>
        <dbReference type="Proteomes" id="UP000324632"/>
    </source>
</evidence>
<dbReference type="FunFam" id="1.10.10.10:FF:000393">
    <property type="entry name" value="Oocyte-specific H1 histone"/>
    <property type="match status" value="1"/>
</dbReference>
<evidence type="ECO:0000256" key="3">
    <source>
        <dbReference type="ARBA" id="ARBA00023242"/>
    </source>
</evidence>
<feature type="compositionally biased region" description="Basic and acidic residues" evidence="5">
    <location>
        <begin position="128"/>
        <end position="140"/>
    </location>
</feature>
<feature type="region of interest" description="Disordered" evidence="5">
    <location>
        <begin position="1"/>
        <end position="49"/>
    </location>
</feature>
<dbReference type="InterPro" id="IPR005819">
    <property type="entry name" value="H1/H5"/>
</dbReference>
<dbReference type="OrthoDB" id="1110759at2759"/>
<comment type="caution">
    <text evidence="7">The sequence shown here is derived from an EMBL/GenBank/DDBJ whole genome shotgun (WGS) entry which is preliminary data.</text>
</comment>
<accession>A0A5A9P1B2</accession>
<evidence type="ECO:0000256" key="5">
    <source>
        <dbReference type="SAM" id="MobiDB-lite"/>
    </source>
</evidence>
<dbReference type="GO" id="GO:0005634">
    <property type="term" value="C:nucleus"/>
    <property type="evidence" value="ECO:0007669"/>
    <property type="project" value="UniProtKB-SubCell"/>
</dbReference>
<dbReference type="CDD" id="cd00073">
    <property type="entry name" value="H15"/>
    <property type="match status" value="1"/>
</dbReference>
<dbReference type="GO" id="GO:0030527">
    <property type="term" value="F:structural constituent of chromatin"/>
    <property type="evidence" value="ECO:0007669"/>
    <property type="project" value="InterPro"/>
</dbReference>
<keyword evidence="8" id="KW-1185">Reference proteome</keyword>
<name>A0A5A9P1B2_9TELE</name>
<reference evidence="7 8" key="1">
    <citation type="journal article" date="2019" name="Mol. Ecol. Resour.">
        <title>Chromosome-level genome assembly of Triplophysa tibetana, a fish adapted to the harsh high-altitude environment of the Tibetan Plateau.</title>
        <authorList>
            <person name="Yang X."/>
            <person name="Liu H."/>
            <person name="Ma Z."/>
            <person name="Zou Y."/>
            <person name="Zou M."/>
            <person name="Mao Y."/>
            <person name="Li X."/>
            <person name="Wang H."/>
            <person name="Chen T."/>
            <person name="Wang W."/>
            <person name="Yang R."/>
        </authorList>
    </citation>
    <scope>NUCLEOTIDE SEQUENCE [LARGE SCALE GENOMIC DNA]</scope>
    <source>
        <strain evidence="7">TTIB1903HZAU</strain>
        <tissue evidence="7">Muscle</tissue>
    </source>
</reference>
<protein>
    <submittedName>
        <fullName evidence="7">Sperm-specific protein PHI-2B/PHI-3</fullName>
    </submittedName>
</protein>
<evidence type="ECO:0000256" key="1">
    <source>
        <dbReference type="ARBA" id="ARBA00022454"/>
    </source>
</evidence>
<dbReference type="GO" id="GO:0000786">
    <property type="term" value="C:nucleosome"/>
    <property type="evidence" value="ECO:0007669"/>
    <property type="project" value="InterPro"/>
</dbReference>
<dbReference type="InterPro" id="IPR036390">
    <property type="entry name" value="WH_DNA-bd_sf"/>
</dbReference>
<gene>
    <name evidence="7" type="ORF">E1301_Tti001719</name>
</gene>
<dbReference type="InterPro" id="IPR005818">
    <property type="entry name" value="Histone_H1/H5_H15"/>
</dbReference>
<comment type="subcellular location">
    <subcellularLocation>
        <location evidence="4">Nucleus</location>
    </subcellularLocation>
</comment>
<evidence type="ECO:0000256" key="2">
    <source>
        <dbReference type="ARBA" id="ARBA00023125"/>
    </source>
</evidence>
<feature type="domain" description="H15" evidence="6">
    <location>
        <begin position="45"/>
        <end position="125"/>
    </location>
</feature>
<evidence type="ECO:0000313" key="7">
    <source>
        <dbReference type="EMBL" id="KAA0716284.1"/>
    </source>
</evidence>
<keyword evidence="2 4" id="KW-0238">DNA-binding</keyword>
<dbReference type="Gene3D" id="1.10.10.10">
    <property type="entry name" value="Winged helix-like DNA-binding domain superfamily/Winged helix DNA-binding domain"/>
    <property type="match status" value="1"/>
</dbReference>
<dbReference type="SUPFAM" id="SSF46785">
    <property type="entry name" value="Winged helix' DNA-binding domain"/>
    <property type="match status" value="1"/>
</dbReference>
<dbReference type="EMBL" id="SOYY01000009">
    <property type="protein sequence ID" value="KAA0716284.1"/>
    <property type="molecule type" value="Genomic_DNA"/>
</dbReference>
<comment type="similarity">
    <text evidence="4">Belongs to the histone H1/H5 family.</text>
</comment>
<organism evidence="7 8">
    <name type="scientific">Triplophysa tibetana</name>
    <dbReference type="NCBI Taxonomy" id="1572043"/>
    <lineage>
        <taxon>Eukaryota</taxon>
        <taxon>Metazoa</taxon>
        <taxon>Chordata</taxon>
        <taxon>Craniata</taxon>
        <taxon>Vertebrata</taxon>
        <taxon>Euteleostomi</taxon>
        <taxon>Actinopterygii</taxon>
        <taxon>Neopterygii</taxon>
        <taxon>Teleostei</taxon>
        <taxon>Ostariophysi</taxon>
        <taxon>Cypriniformes</taxon>
        <taxon>Nemacheilidae</taxon>
        <taxon>Triplophysa</taxon>
    </lineage>
</organism>
<dbReference type="Proteomes" id="UP000324632">
    <property type="component" value="Chromosome 9"/>
</dbReference>
<sequence>MPPKKASAEPVDAIAEISETERVEDAKPDASEGARSKAAGRKVSPHPSTMEMVKEALKELDSRKGVSGQAIRGYIKEKYTTVDETRLKFMVRKALAKGLETGVFVRPANSAPTTTGAQGRFRIAVKTKAKEAKAQTKENADPNVQKAAKPKKARAPKAKDDGTSKETQKPKKKKAATVDAKPKMPEREGSASKVAPAKKPKAKNAAGEGGTEPKASKAKKPKASKEVAEEPPTTAAKKGKKTAAKSDEEESGAKGGATGAKALWEAREEVMLEINACFYPV</sequence>
<dbReference type="Pfam" id="PF00538">
    <property type="entry name" value="Linker_histone"/>
    <property type="match status" value="1"/>
</dbReference>
<feature type="compositionally biased region" description="Basic and acidic residues" evidence="5">
    <location>
        <begin position="19"/>
        <end position="35"/>
    </location>
</feature>
<feature type="compositionally biased region" description="Basic and acidic residues" evidence="5">
    <location>
        <begin position="157"/>
        <end position="169"/>
    </location>
</feature>
<dbReference type="GO" id="GO:0003677">
    <property type="term" value="F:DNA binding"/>
    <property type="evidence" value="ECO:0007669"/>
    <property type="project" value="UniProtKB-KW"/>
</dbReference>
<evidence type="ECO:0000259" key="6">
    <source>
        <dbReference type="PROSITE" id="PS51504"/>
    </source>
</evidence>
<feature type="compositionally biased region" description="Basic and acidic residues" evidence="5">
    <location>
        <begin position="180"/>
        <end position="190"/>
    </location>
</feature>
<dbReference type="GO" id="GO:0006334">
    <property type="term" value="P:nucleosome assembly"/>
    <property type="evidence" value="ECO:0007669"/>
    <property type="project" value="InterPro"/>
</dbReference>